<keyword evidence="1" id="KW-0444">Lipid biosynthesis</keyword>
<protein>
    <submittedName>
        <fullName evidence="5">ACP phosphodiesterase</fullName>
    </submittedName>
</protein>
<dbReference type="PANTHER" id="PTHR38764:SF1">
    <property type="entry name" value="ACYL CARRIER PROTEIN PHOSPHODIESTERASE"/>
    <property type="match status" value="1"/>
</dbReference>
<keyword evidence="6" id="KW-1185">Reference proteome</keyword>
<dbReference type="Proteomes" id="UP001199044">
    <property type="component" value="Unassembled WGS sequence"/>
</dbReference>
<evidence type="ECO:0000313" key="6">
    <source>
        <dbReference type="Proteomes" id="UP001199044"/>
    </source>
</evidence>
<dbReference type="RefSeq" id="WP_225251961.1">
    <property type="nucleotide sequence ID" value="NZ_JAIWIU010000187.1"/>
</dbReference>
<evidence type="ECO:0000256" key="4">
    <source>
        <dbReference type="ARBA" id="ARBA00023160"/>
    </source>
</evidence>
<evidence type="ECO:0000256" key="3">
    <source>
        <dbReference type="ARBA" id="ARBA00023098"/>
    </source>
</evidence>
<keyword evidence="4" id="KW-0275">Fatty acid biosynthesis</keyword>
<reference evidence="6" key="1">
    <citation type="submission" date="2023-07" db="EMBL/GenBank/DDBJ databases">
        <title>Molecular identification of indigenous halophilic bacteria isolated from red sea cost, biodegradation of synthetic dyes and assessment of degraded metabolite toxicity.</title>
        <authorList>
            <person name="Chaieb K."/>
            <person name="Altayb H.N."/>
        </authorList>
    </citation>
    <scope>NUCLEOTIDE SEQUENCE [LARGE SCALE GENOMIC DNA]</scope>
    <source>
        <strain evidence="6">K20</strain>
    </source>
</reference>
<name>A0ABS7YSE8_9VIBR</name>
<keyword evidence="4" id="KW-0276">Fatty acid metabolism</keyword>
<evidence type="ECO:0000313" key="5">
    <source>
        <dbReference type="EMBL" id="MCA2018608.1"/>
    </source>
</evidence>
<dbReference type="PIRSF" id="PIRSF011489">
    <property type="entry name" value="DUF479"/>
    <property type="match status" value="1"/>
</dbReference>
<dbReference type="InterPro" id="IPR007431">
    <property type="entry name" value="ACP_PD"/>
</dbReference>
<dbReference type="Pfam" id="PF04336">
    <property type="entry name" value="ACP_PD"/>
    <property type="match status" value="1"/>
</dbReference>
<gene>
    <name evidence="5" type="ORF">LDJ79_21010</name>
</gene>
<accession>A0ABS7YSE8</accession>
<sequence length="193" mass="22490">MNYLAHLHIADHSQSNLLGNLLGDFVKGTPHGRYSTEVVQGILLHRWVDAYTDRHDIIKQAKALFPKSLQRFAPIALDMFWDHCLASRWNEFSALDFTEFVAHAEQQVKHSYEPDLPAQYLRVTDRMWSGRWLESYQDLDNIEFALKRIATRSERIAPVARCSLSLSTHYDELQALFTDFYPQVLNEAKRIQL</sequence>
<comment type="caution">
    <text evidence="5">The sequence shown here is derived from an EMBL/GenBank/DDBJ whole genome shotgun (WGS) entry which is preliminary data.</text>
</comment>
<evidence type="ECO:0000256" key="1">
    <source>
        <dbReference type="ARBA" id="ARBA00022516"/>
    </source>
</evidence>
<organism evidence="5 6">
    <name type="scientific">Vibrio tritonius</name>
    <dbReference type="NCBI Taxonomy" id="1435069"/>
    <lineage>
        <taxon>Bacteria</taxon>
        <taxon>Pseudomonadati</taxon>
        <taxon>Pseudomonadota</taxon>
        <taxon>Gammaproteobacteria</taxon>
        <taxon>Vibrionales</taxon>
        <taxon>Vibrionaceae</taxon>
        <taxon>Vibrio</taxon>
    </lineage>
</organism>
<proteinExistence type="predicted"/>
<dbReference type="PANTHER" id="PTHR38764">
    <property type="entry name" value="ACYL CARRIER PROTEIN PHOSPHODIESTERASE"/>
    <property type="match status" value="1"/>
</dbReference>
<dbReference type="EMBL" id="JAIWIU010000187">
    <property type="protein sequence ID" value="MCA2018608.1"/>
    <property type="molecule type" value="Genomic_DNA"/>
</dbReference>
<evidence type="ECO:0000256" key="2">
    <source>
        <dbReference type="ARBA" id="ARBA00022801"/>
    </source>
</evidence>
<keyword evidence="2" id="KW-0378">Hydrolase</keyword>
<keyword evidence="3" id="KW-0443">Lipid metabolism</keyword>